<evidence type="ECO:0000256" key="2">
    <source>
        <dbReference type="ARBA" id="ARBA00005695"/>
    </source>
</evidence>
<comment type="caution">
    <text evidence="6">The sequence shown here is derived from an EMBL/GenBank/DDBJ whole genome shotgun (WGS) entry which is preliminary data.</text>
</comment>
<dbReference type="PANTHER" id="PTHR30290:SF10">
    <property type="entry name" value="PERIPLASMIC OLIGOPEPTIDE-BINDING PROTEIN-RELATED"/>
    <property type="match status" value="1"/>
</dbReference>
<dbReference type="PANTHER" id="PTHR30290">
    <property type="entry name" value="PERIPLASMIC BINDING COMPONENT OF ABC TRANSPORTER"/>
    <property type="match status" value="1"/>
</dbReference>
<dbReference type="AlphaFoldDB" id="A0A5R8KLC8"/>
<dbReference type="Proteomes" id="UP000306196">
    <property type="component" value="Unassembled WGS sequence"/>
</dbReference>
<protein>
    <submittedName>
        <fullName evidence="6">Peptide ABC transporter substrate-binding protein</fullName>
    </submittedName>
</protein>
<accession>A0A5R8KLC8</accession>
<keyword evidence="7" id="KW-1185">Reference proteome</keyword>
<dbReference type="EMBL" id="VAUV01000001">
    <property type="protein sequence ID" value="TLD72845.1"/>
    <property type="molecule type" value="Genomic_DNA"/>
</dbReference>
<dbReference type="PIRSF" id="PIRSF002741">
    <property type="entry name" value="MppA"/>
    <property type="match status" value="1"/>
</dbReference>
<dbReference type="FunFam" id="3.10.105.10:FF:000001">
    <property type="entry name" value="Oligopeptide ABC transporter, oligopeptide-binding protein"/>
    <property type="match status" value="1"/>
</dbReference>
<dbReference type="Gene3D" id="3.40.190.10">
    <property type="entry name" value="Periplasmic binding protein-like II"/>
    <property type="match status" value="1"/>
</dbReference>
<dbReference type="Gene3D" id="3.90.76.10">
    <property type="entry name" value="Dipeptide-binding Protein, Domain 1"/>
    <property type="match status" value="1"/>
</dbReference>
<organism evidence="6 7">
    <name type="scientific">Phragmitibacter flavus</name>
    <dbReference type="NCBI Taxonomy" id="2576071"/>
    <lineage>
        <taxon>Bacteria</taxon>
        <taxon>Pseudomonadati</taxon>
        <taxon>Verrucomicrobiota</taxon>
        <taxon>Verrucomicrobiia</taxon>
        <taxon>Verrucomicrobiales</taxon>
        <taxon>Verrucomicrobiaceae</taxon>
        <taxon>Phragmitibacter</taxon>
    </lineage>
</organism>
<evidence type="ECO:0000259" key="5">
    <source>
        <dbReference type="Pfam" id="PF00496"/>
    </source>
</evidence>
<dbReference type="CDD" id="cd08504">
    <property type="entry name" value="PBP2_OppA"/>
    <property type="match status" value="1"/>
</dbReference>
<feature type="domain" description="Solute-binding protein family 5" evidence="5">
    <location>
        <begin position="85"/>
        <end position="463"/>
    </location>
</feature>
<dbReference type="InterPro" id="IPR039424">
    <property type="entry name" value="SBP_5"/>
</dbReference>
<evidence type="ECO:0000313" key="6">
    <source>
        <dbReference type="EMBL" id="TLD72845.1"/>
    </source>
</evidence>
<sequence length="544" mass="62804">MKWLPRLAWLFVLVLLGTGFYHLRKNREPRIIAATQEKILLIGNGAELESLDPQVTTGVPERQVTSAIFESLIAYHPEDDYLDAPGAAARWEHQDFRIWTFHLQPNARWSDGVPVTAHDFTYAFQRILTPALASQYAEMLYFMEGAEAFNKGENQDFSKVGVKALDDLTLQVTLVNPTPYFTSVIKHHSWQPVPRHVIEKTGGMIDRFSTWTRPEHIVSNGPFKLQDWRFMQWLKVERNPHYWDAATVRLDGIHYFPITNESTEDRAFRDGQLHATNTVPLDRIPAYRANHPEVYREETQLAVYFYRLNTTLKPFNDVRIRKALALSIDRESIIRNVLRGAQRPAVGFTPTAKKGYEGVDLMRFDPAQAKALLAEAGYPDGKGFPKFEILINTMEAHRLIAQAVQSMWREHLGIDVGIINQDWQVYLDSQRRMDYEISRAAWSGDYMDPMTFLGMWTKDNGNNQTGWHSSRYEELLRQSSTIADPPQRFAVLKEAETLFLNELPVIPVYWYARSSLVRPEVKGMRSSLLDDRPYKWFDLQAPSP</sequence>
<dbReference type="GO" id="GO:0015833">
    <property type="term" value="P:peptide transport"/>
    <property type="evidence" value="ECO:0007669"/>
    <property type="project" value="TreeGrafter"/>
</dbReference>
<dbReference type="FunFam" id="3.90.76.10:FF:000001">
    <property type="entry name" value="Oligopeptide ABC transporter substrate-binding protein"/>
    <property type="match status" value="1"/>
</dbReference>
<dbReference type="GO" id="GO:1904680">
    <property type="term" value="F:peptide transmembrane transporter activity"/>
    <property type="evidence" value="ECO:0007669"/>
    <property type="project" value="TreeGrafter"/>
</dbReference>
<dbReference type="InterPro" id="IPR030678">
    <property type="entry name" value="Peptide/Ni-bd"/>
</dbReference>
<comment type="subcellular location">
    <subcellularLocation>
        <location evidence="1">Cell envelope</location>
    </subcellularLocation>
</comment>
<gene>
    <name evidence="6" type="ORF">FEM03_01875</name>
</gene>
<dbReference type="GO" id="GO:0043190">
    <property type="term" value="C:ATP-binding cassette (ABC) transporter complex"/>
    <property type="evidence" value="ECO:0007669"/>
    <property type="project" value="InterPro"/>
</dbReference>
<dbReference type="OrthoDB" id="137511at2"/>
<evidence type="ECO:0000256" key="4">
    <source>
        <dbReference type="ARBA" id="ARBA00022729"/>
    </source>
</evidence>
<dbReference type="GO" id="GO:0030288">
    <property type="term" value="C:outer membrane-bounded periplasmic space"/>
    <property type="evidence" value="ECO:0007669"/>
    <property type="project" value="UniProtKB-ARBA"/>
</dbReference>
<dbReference type="Gene3D" id="3.10.105.10">
    <property type="entry name" value="Dipeptide-binding Protein, Domain 3"/>
    <property type="match status" value="1"/>
</dbReference>
<proteinExistence type="inferred from homology"/>
<name>A0A5R8KLC8_9BACT</name>
<dbReference type="InterPro" id="IPR000914">
    <property type="entry name" value="SBP_5_dom"/>
</dbReference>
<evidence type="ECO:0000256" key="3">
    <source>
        <dbReference type="ARBA" id="ARBA00022448"/>
    </source>
</evidence>
<dbReference type="RefSeq" id="WP_138084468.1">
    <property type="nucleotide sequence ID" value="NZ_VAUV01000001.1"/>
</dbReference>
<evidence type="ECO:0000256" key="1">
    <source>
        <dbReference type="ARBA" id="ARBA00004196"/>
    </source>
</evidence>
<reference evidence="6 7" key="1">
    <citation type="submission" date="2019-05" db="EMBL/GenBank/DDBJ databases">
        <title>Verrucobacter flavum gen. nov., sp. nov. a new member of the family Verrucomicrobiaceae.</title>
        <authorList>
            <person name="Szuroczki S."/>
            <person name="Abbaszade G."/>
            <person name="Szabo A."/>
            <person name="Felfoldi T."/>
            <person name="Schumann P."/>
            <person name="Boka K."/>
            <person name="Keki Z."/>
            <person name="Toumi M."/>
            <person name="Toth E."/>
        </authorList>
    </citation>
    <scope>NUCLEOTIDE SEQUENCE [LARGE SCALE GENOMIC DNA]</scope>
    <source>
        <strain evidence="6 7">MG-N-17</strain>
    </source>
</reference>
<keyword evidence="4" id="KW-0732">Signal</keyword>
<evidence type="ECO:0000313" key="7">
    <source>
        <dbReference type="Proteomes" id="UP000306196"/>
    </source>
</evidence>
<dbReference type="SUPFAM" id="SSF53850">
    <property type="entry name" value="Periplasmic binding protein-like II"/>
    <property type="match status" value="1"/>
</dbReference>
<dbReference type="Pfam" id="PF00496">
    <property type="entry name" value="SBP_bac_5"/>
    <property type="match status" value="1"/>
</dbReference>
<comment type="similarity">
    <text evidence="2">Belongs to the bacterial solute-binding protein 5 family.</text>
</comment>
<keyword evidence="3" id="KW-0813">Transport</keyword>